<gene>
    <name evidence="1" type="ORF">QFC22_002388</name>
</gene>
<proteinExistence type="predicted"/>
<reference evidence="1" key="1">
    <citation type="submission" date="2023-04" db="EMBL/GenBank/DDBJ databases">
        <title>Draft Genome sequencing of Naganishia species isolated from polar environments using Oxford Nanopore Technology.</title>
        <authorList>
            <person name="Leo P."/>
            <person name="Venkateswaran K."/>
        </authorList>
    </citation>
    <scope>NUCLEOTIDE SEQUENCE</scope>
    <source>
        <strain evidence="1">MNA-CCFEE 5425</strain>
    </source>
</reference>
<accession>A0ACC2XFF7</accession>
<dbReference type="Proteomes" id="UP001243375">
    <property type="component" value="Unassembled WGS sequence"/>
</dbReference>
<sequence length="168" mass="18812">MPRTLQAGIEDLLLKTHDPKDITVEDDSGKALSITIQPKDVPALSAWLLEYPVGYTFSGDSAVQSKNDETAGAWQRREEQTNLDDGSYDLLAFSYPSKLLGELGWVQQATRSKDTVSTAGGEEVGQFLQRIPVRLKERYESRLGVLEYGKRPEIEVTTERVRLEKVVL</sequence>
<keyword evidence="2" id="KW-1185">Reference proteome</keyword>
<protein>
    <submittedName>
        <fullName evidence="1">Uncharacterized protein</fullName>
    </submittedName>
</protein>
<evidence type="ECO:0000313" key="1">
    <source>
        <dbReference type="EMBL" id="KAJ9121766.1"/>
    </source>
</evidence>
<dbReference type="EMBL" id="JASBWU010000005">
    <property type="protein sequence ID" value="KAJ9121766.1"/>
    <property type="molecule type" value="Genomic_DNA"/>
</dbReference>
<organism evidence="1 2">
    <name type="scientific">Naganishia vaughanmartiniae</name>
    <dbReference type="NCBI Taxonomy" id="1424756"/>
    <lineage>
        <taxon>Eukaryota</taxon>
        <taxon>Fungi</taxon>
        <taxon>Dikarya</taxon>
        <taxon>Basidiomycota</taxon>
        <taxon>Agaricomycotina</taxon>
        <taxon>Tremellomycetes</taxon>
        <taxon>Filobasidiales</taxon>
        <taxon>Filobasidiaceae</taxon>
        <taxon>Naganishia</taxon>
    </lineage>
</organism>
<comment type="caution">
    <text evidence="1">The sequence shown here is derived from an EMBL/GenBank/DDBJ whole genome shotgun (WGS) entry which is preliminary data.</text>
</comment>
<name>A0ACC2XFF7_9TREE</name>
<evidence type="ECO:0000313" key="2">
    <source>
        <dbReference type="Proteomes" id="UP001243375"/>
    </source>
</evidence>